<dbReference type="SMART" id="SM00646">
    <property type="entry name" value="Ami_3"/>
    <property type="match status" value="1"/>
</dbReference>
<protein>
    <submittedName>
        <fullName evidence="5">N-acetylmuramoyl-L-alanine amidase</fullName>
    </submittedName>
</protein>
<dbReference type="KEGG" id="dsl:Dacsa_1841"/>
<dbReference type="Gene3D" id="2.60.40.3500">
    <property type="match status" value="1"/>
</dbReference>
<dbReference type="PATRIC" id="fig|13035.3.peg.2086"/>
<dbReference type="PANTHER" id="PTHR30404:SF0">
    <property type="entry name" value="N-ACETYLMURAMOYL-L-ALANINE AMIDASE AMIC"/>
    <property type="match status" value="1"/>
</dbReference>
<reference evidence="5" key="1">
    <citation type="submission" date="2012-04" db="EMBL/GenBank/DDBJ databases">
        <title>Finished genome of Dactylococcopsis salina PCC 8305.</title>
        <authorList>
            <consortium name="US DOE Joint Genome Institute"/>
            <person name="Gugger M."/>
            <person name="Coursin T."/>
            <person name="Rippka R."/>
            <person name="Tandeau De Marsac N."/>
            <person name="Huntemann M."/>
            <person name="Wei C.-L."/>
            <person name="Han J."/>
            <person name="Detter J.C."/>
            <person name="Han C."/>
            <person name="Tapia R."/>
            <person name="Daligault H."/>
            <person name="Chen A."/>
            <person name="Krypides N."/>
            <person name="Mavromatis K."/>
            <person name="Markowitz V."/>
            <person name="Szeto E."/>
            <person name="Ivanova N."/>
            <person name="Ovchinnikova G."/>
            <person name="Pagani I."/>
            <person name="Pati A."/>
            <person name="Goodwin L."/>
            <person name="Peters L."/>
            <person name="Pitluck S."/>
            <person name="Woyke T."/>
            <person name="Kerfeld C."/>
        </authorList>
    </citation>
    <scope>NUCLEOTIDE SEQUENCE [LARGE SCALE GENOMIC DNA]</scope>
    <source>
        <strain evidence="5">PCC 8305</strain>
    </source>
</reference>
<gene>
    <name evidence="5" type="ORF">Dacsa_1841</name>
</gene>
<dbReference type="InterPro" id="IPR021731">
    <property type="entry name" value="AMIN_dom"/>
</dbReference>
<dbReference type="eggNOG" id="COG0860">
    <property type="taxonomic scope" value="Bacteria"/>
</dbReference>
<dbReference type="GO" id="GO:0009253">
    <property type="term" value="P:peptidoglycan catabolic process"/>
    <property type="evidence" value="ECO:0007669"/>
    <property type="project" value="InterPro"/>
</dbReference>
<feature type="region of interest" description="Disordered" evidence="2">
    <location>
        <begin position="126"/>
        <end position="164"/>
    </location>
</feature>
<dbReference type="AlphaFoldDB" id="K9YVF1"/>
<evidence type="ECO:0000256" key="1">
    <source>
        <dbReference type="ARBA" id="ARBA00022801"/>
    </source>
</evidence>
<feature type="chain" id="PRO_5003938520" evidence="3">
    <location>
        <begin position="20"/>
        <end position="622"/>
    </location>
</feature>
<dbReference type="InterPro" id="IPR002508">
    <property type="entry name" value="MurNAc-LAA_cat"/>
</dbReference>
<evidence type="ECO:0000313" key="6">
    <source>
        <dbReference type="Proteomes" id="UP000010482"/>
    </source>
</evidence>
<feature type="domain" description="MurNAc-LAA" evidence="4">
    <location>
        <begin position="506"/>
        <end position="615"/>
    </location>
</feature>
<dbReference type="CDD" id="cd02696">
    <property type="entry name" value="MurNAc-LAA"/>
    <property type="match status" value="1"/>
</dbReference>
<evidence type="ECO:0000256" key="2">
    <source>
        <dbReference type="SAM" id="MobiDB-lite"/>
    </source>
</evidence>
<keyword evidence="1" id="KW-0378">Hydrolase</keyword>
<feature type="compositionally biased region" description="Pro residues" evidence="2">
    <location>
        <begin position="427"/>
        <end position="436"/>
    </location>
</feature>
<dbReference type="Gene3D" id="3.40.630.40">
    <property type="entry name" value="Zn-dependent exopeptidases"/>
    <property type="match status" value="1"/>
</dbReference>
<dbReference type="STRING" id="13035.Dacsa_1841"/>
<dbReference type="Pfam" id="PF11741">
    <property type="entry name" value="AMIN"/>
    <property type="match status" value="1"/>
</dbReference>
<evidence type="ECO:0000313" key="5">
    <source>
        <dbReference type="EMBL" id="AFZ50497.1"/>
    </source>
</evidence>
<dbReference type="PANTHER" id="PTHR30404">
    <property type="entry name" value="N-ACETYLMURAMOYL-L-ALANINE AMIDASE"/>
    <property type="match status" value="1"/>
</dbReference>
<keyword evidence="6" id="KW-1185">Reference proteome</keyword>
<dbReference type="OrthoDB" id="9806267at2"/>
<dbReference type="EMBL" id="CP003944">
    <property type="protein sequence ID" value="AFZ50497.1"/>
    <property type="molecule type" value="Genomic_DNA"/>
</dbReference>
<proteinExistence type="predicted"/>
<feature type="region of interest" description="Disordered" evidence="2">
    <location>
        <begin position="403"/>
        <end position="441"/>
    </location>
</feature>
<organism evidence="5 6">
    <name type="scientific">Dactylococcopsis salina (strain PCC 8305)</name>
    <name type="common">Myxobactron salinum</name>
    <dbReference type="NCBI Taxonomy" id="13035"/>
    <lineage>
        <taxon>Bacteria</taxon>
        <taxon>Bacillati</taxon>
        <taxon>Cyanobacteriota</taxon>
        <taxon>Cyanophyceae</taxon>
        <taxon>Nodosilineales</taxon>
        <taxon>Cymatolegaceae</taxon>
        <taxon>Dactylococcopsis</taxon>
    </lineage>
</organism>
<name>K9YVF1_DACS8</name>
<sequence>MVKRALLLVGSLVASGLMAAPAEAGKLKFWRFDEDNNRLLFQTEDRVQPKAQLIFNPTRVVIDLPSTTLGHSLVNQPVGEVVKEVRVGQFNPDTTRMVIELAPGYALDPEKVKIRGDNAKAWSVELPPPQRQAQTQRASSPPKQDLNTRERRSPLLETKASPEETLDEIDHPNLQVTRSGLLLRLDGTPRQDIKVERSQDQKRISFRIPKINLPSELPPVLPIRNYGISYAEFKSNPRQSSVEMILHVNEDSPNWQGFPTLSGLVLLPEGGMKAVREGVPSPQLPQWVQKTIEESQRTVIEAVDLVENQLLIRANRPVTGTGNWDRFSGVYEIRIPKAELAEPVQGPPLTRNSPVSQIRVRQEDEETVVVQVQASQGVSISDQLNQPSESTLAIALRRLQPIAPRNNRSPLGNVNSQPQAIRVPETRPAPSPPPSPRLNENQDGLLVVLDPGHGGKDPGAVGIGGLQEKNVVLPISHHVRKTLESNGLQVKMTRWDDRFISLAGRSEMANRLDADLFISIHANAISMSRPDVNGAETFYYSSGRALAQAIQRRIISQMDMRDRGVKQANFYVLRNSAMPAVLVEVGFVTGRLDAPRLADPKFRQRMADAIADGILQYVRQTQ</sequence>
<accession>K9YVF1</accession>
<evidence type="ECO:0000256" key="3">
    <source>
        <dbReference type="SAM" id="SignalP"/>
    </source>
</evidence>
<dbReference type="Proteomes" id="UP000010482">
    <property type="component" value="Chromosome"/>
</dbReference>
<feature type="compositionally biased region" description="Polar residues" evidence="2">
    <location>
        <begin position="406"/>
        <end position="419"/>
    </location>
</feature>
<dbReference type="GO" id="GO:0008745">
    <property type="term" value="F:N-acetylmuramoyl-L-alanine amidase activity"/>
    <property type="evidence" value="ECO:0007669"/>
    <property type="project" value="InterPro"/>
</dbReference>
<feature type="signal peptide" evidence="3">
    <location>
        <begin position="1"/>
        <end position="19"/>
    </location>
</feature>
<dbReference type="GO" id="GO:0030288">
    <property type="term" value="C:outer membrane-bounded periplasmic space"/>
    <property type="evidence" value="ECO:0007669"/>
    <property type="project" value="TreeGrafter"/>
</dbReference>
<dbReference type="Pfam" id="PF01520">
    <property type="entry name" value="Amidase_3"/>
    <property type="match status" value="1"/>
</dbReference>
<evidence type="ECO:0000259" key="4">
    <source>
        <dbReference type="SMART" id="SM00646"/>
    </source>
</evidence>
<keyword evidence="3" id="KW-0732">Signal</keyword>
<dbReference type="InterPro" id="IPR050695">
    <property type="entry name" value="N-acetylmuramoyl_amidase_3"/>
</dbReference>
<dbReference type="HOGENOM" id="CLU_456943_0_0_3"/>
<dbReference type="SUPFAM" id="SSF53187">
    <property type="entry name" value="Zn-dependent exopeptidases"/>
    <property type="match status" value="1"/>
</dbReference>
<feature type="compositionally biased region" description="Low complexity" evidence="2">
    <location>
        <begin position="131"/>
        <end position="141"/>
    </location>
</feature>